<reference evidence="1 2" key="1">
    <citation type="submission" date="2022-09" db="EMBL/GenBank/DDBJ databases">
        <authorList>
            <person name="Palmer J.M."/>
        </authorList>
    </citation>
    <scope>NUCLEOTIDE SEQUENCE [LARGE SCALE GENOMIC DNA]</scope>
    <source>
        <strain evidence="1 2">DSM 7382</strain>
    </source>
</reference>
<dbReference type="EMBL" id="JASBNA010000053">
    <property type="protein sequence ID" value="KAK7680009.1"/>
    <property type="molecule type" value="Genomic_DNA"/>
</dbReference>
<evidence type="ECO:0000313" key="2">
    <source>
        <dbReference type="Proteomes" id="UP001385951"/>
    </source>
</evidence>
<dbReference type="Proteomes" id="UP001385951">
    <property type="component" value="Unassembled WGS sequence"/>
</dbReference>
<sequence length="206" mass="23843">MAFDPRKDYYKTLGADHWWTEQRIVHAWQEMGSLHFRNKREFRKIMEAKDVLMDKRTRCGYDIARFGRIWDHEHENGEVECKNSAKNIAAQLGPPPLICLVCNQCQGCHYEHAHTCRLCPKCRLCSWHIEHTSPGDCCPCPRAEVIDGPNSNERVSAHAEYAPEKSAPDENITPLDDLARLEESYNNPLSDVRQFWPVFDENMGEA</sequence>
<keyword evidence="2" id="KW-1185">Reference proteome</keyword>
<accession>A0AAW0FKC5</accession>
<dbReference type="InterPro" id="IPR036869">
    <property type="entry name" value="J_dom_sf"/>
</dbReference>
<comment type="caution">
    <text evidence="1">The sequence shown here is derived from an EMBL/GenBank/DDBJ whole genome shotgun (WGS) entry which is preliminary data.</text>
</comment>
<name>A0AAW0FKC5_9APHY</name>
<dbReference type="AlphaFoldDB" id="A0AAW0FKC5"/>
<evidence type="ECO:0000313" key="1">
    <source>
        <dbReference type="EMBL" id="KAK7680009.1"/>
    </source>
</evidence>
<dbReference type="SUPFAM" id="SSF46565">
    <property type="entry name" value="Chaperone J-domain"/>
    <property type="match status" value="1"/>
</dbReference>
<gene>
    <name evidence="1" type="ORF">QCA50_016955</name>
</gene>
<organism evidence="1 2">
    <name type="scientific">Cerrena zonata</name>
    <dbReference type="NCBI Taxonomy" id="2478898"/>
    <lineage>
        <taxon>Eukaryota</taxon>
        <taxon>Fungi</taxon>
        <taxon>Dikarya</taxon>
        <taxon>Basidiomycota</taxon>
        <taxon>Agaricomycotina</taxon>
        <taxon>Agaricomycetes</taxon>
        <taxon>Polyporales</taxon>
        <taxon>Cerrenaceae</taxon>
        <taxon>Cerrena</taxon>
    </lineage>
</organism>
<protein>
    <submittedName>
        <fullName evidence="1">Uncharacterized protein</fullName>
    </submittedName>
</protein>
<proteinExistence type="predicted"/>